<dbReference type="InterPro" id="IPR001478">
    <property type="entry name" value="PDZ"/>
</dbReference>
<dbReference type="GO" id="GO:0006508">
    <property type="term" value="P:proteolysis"/>
    <property type="evidence" value="ECO:0007669"/>
    <property type="project" value="UniProtKB-KW"/>
</dbReference>
<accession>E8PLR8</accession>
<dbReference type="GO" id="GO:0008233">
    <property type="term" value="F:peptidase activity"/>
    <property type="evidence" value="ECO:0007669"/>
    <property type="project" value="UniProtKB-KW"/>
</dbReference>
<keyword evidence="2" id="KW-0378">Hydrolase</keyword>
<organism evidence="2 3">
    <name type="scientific">Thermus scotoductus (strain ATCC 700910 / SA-01)</name>
    <dbReference type="NCBI Taxonomy" id="743525"/>
    <lineage>
        <taxon>Bacteria</taxon>
        <taxon>Thermotogati</taxon>
        <taxon>Deinococcota</taxon>
        <taxon>Deinococci</taxon>
        <taxon>Thermales</taxon>
        <taxon>Thermaceae</taxon>
        <taxon>Thermus</taxon>
    </lineage>
</organism>
<sequence>MGVDGDVLLKADGVPLSSIAQLRQVLYGKKPGEAVSLEVWRQGRTLTLKVVPQILR</sequence>
<dbReference type="STRING" id="743525.TSC_c05210"/>
<dbReference type="Proteomes" id="UP000008087">
    <property type="component" value="Chromosome"/>
</dbReference>
<dbReference type="SUPFAM" id="SSF50156">
    <property type="entry name" value="PDZ domain-like"/>
    <property type="match status" value="1"/>
</dbReference>
<name>E8PLR8_THESS</name>
<evidence type="ECO:0000313" key="2">
    <source>
        <dbReference type="EMBL" id="ADW21153.1"/>
    </source>
</evidence>
<dbReference type="EMBL" id="CP001962">
    <property type="protein sequence ID" value="ADW21153.1"/>
    <property type="molecule type" value="Genomic_DNA"/>
</dbReference>
<gene>
    <name evidence="2" type="ordered locus">TSC_c05210</name>
</gene>
<reference evidence="3" key="1">
    <citation type="submission" date="2010-03" db="EMBL/GenBank/DDBJ databases">
        <title>The genome sequence of Thermus scotoductus SA-01.</title>
        <authorList>
            <person name="Gounder K."/>
            <person name="Liesegang H."/>
            <person name="Brzuszkiewicz E."/>
            <person name="Wollherr A."/>
            <person name="Daniel R."/>
            <person name="Gottschalk G."/>
            <person name="van Heerden E."/>
            <person name="Litthauer D."/>
        </authorList>
    </citation>
    <scope>NUCLEOTIDE SEQUENCE [LARGE SCALE GENOMIC DNA]</scope>
    <source>
        <strain evidence="3">ATCC 700910 / SA-01</strain>
    </source>
</reference>
<evidence type="ECO:0000259" key="1">
    <source>
        <dbReference type="Pfam" id="PF13180"/>
    </source>
</evidence>
<dbReference type="KEGG" id="tsc:TSC_c05210"/>
<protein>
    <submittedName>
        <fullName evidence="2">Periplasmic serine protease</fullName>
    </submittedName>
</protein>
<dbReference type="AlphaFoldDB" id="E8PLR8"/>
<dbReference type="Pfam" id="PF13180">
    <property type="entry name" value="PDZ_2"/>
    <property type="match status" value="1"/>
</dbReference>
<reference evidence="2 3" key="2">
    <citation type="journal article" date="2011" name="BMC Genomics">
        <title>Sequence of the hyperplastic genome of the naturally competent Thermus scotoductus SA-01.</title>
        <authorList>
            <person name="Gounder K."/>
            <person name="Brzuszkiewicz E."/>
            <person name="Liesegang H."/>
            <person name="Wollherr A."/>
            <person name="Daniel R."/>
            <person name="Gottschalk G."/>
            <person name="Reva O."/>
            <person name="Kumwenda B."/>
            <person name="Srivastava M."/>
            <person name="Bricio C."/>
            <person name="Berenguer J."/>
            <person name="van Heerden E."/>
            <person name="Litthauer D."/>
        </authorList>
    </citation>
    <scope>NUCLEOTIDE SEQUENCE [LARGE SCALE GENOMIC DNA]</scope>
    <source>
        <strain evidence="3">ATCC 700910 / SA-01</strain>
    </source>
</reference>
<evidence type="ECO:0000313" key="3">
    <source>
        <dbReference type="Proteomes" id="UP000008087"/>
    </source>
</evidence>
<proteinExistence type="predicted"/>
<keyword evidence="2" id="KW-0645">Protease</keyword>
<dbReference type="InterPro" id="IPR036034">
    <property type="entry name" value="PDZ_sf"/>
</dbReference>
<dbReference type="HOGENOM" id="CLU_3012848_0_0_0"/>
<dbReference type="Gene3D" id="2.30.42.10">
    <property type="match status" value="1"/>
</dbReference>
<feature type="domain" description="PDZ" evidence="1">
    <location>
        <begin position="5"/>
        <end position="50"/>
    </location>
</feature>
<dbReference type="eggNOG" id="COG0265">
    <property type="taxonomic scope" value="Bacteria"/>
</dbReference>